<dbReference type="SUPFAM" id="SSF55961">
    <property type="entry name" value="Bet v1-like"/>
    <property type="match status" value="1"/>
</dbReference>
<dbReference type="Proteomes" id="UP000612585">
    <property type="component" value="Unassembled WGS sequence"/>
</dbReference>
<organism evidence="2 3">
    <name type="scientific">Virgisporangium aurantiacum</name>
    <dbReference type="NCBI Taxonomy" id="175570"/>
    <lineage>
        <taxon>Bacteria</taxon>
        <taxon>Bacillati</taxon>
        <taxon>Actinomycetota</taxon>
        <taxon>Actinomycetes</taxon>
        <taxon>Micromonosporales</taxon>
        <taxon>Micromonosporaceae</taxon>
        <taxon>Virgisporangium</taxon>
    </lineage>
</organism>
<dbReference type="EMBL" id="BOPG01000051">
    <property type="protein sequence ID" value="GIJ60331.1"/>
    <property type="molecule type" value="Genomic_DNA"/>
</dbReference>
<comment type="caution">
    <text evidence="2">The sequence shown here is derived from an EMBL/GenBank/DDBJ whole genome shotgun (WGS) entry which is preliminary data.</text>
</comment>
<keyword evidence="3" id="KW-1185">Reference proteome</keyword>
<feature type="region of interest" description="Disordered" evidence="1">
    <location>
        <begin position="162"/>
        <end position="183"/>
    </location>
</feature>
<evidence type="ECO:0000256" key="1">
    <source>
        <dbReference type="SAM" id="MobiDB-lite"/>
    </source>
</evidence>
<accession>A0A8J3ZAE1</accession>
<dbReference type="AlphaFoldDB" id="A0A8J3ZAE1"/>
<sequence>MEEPGSAGPRQELLPDPGDGMPGVRLWVDIGRIAPRAAAAVWWNVHAQNDELFPGATFRFRSGGPATNGFISEVRVELPAVGPLTQAARYTVERTDDDGYRITVDAFEENALWVRGEGVYEFHSDGGATTLRVDSRYQAKVPIEALNAAALDAARAHQRRYLAGRQPTPDEERNLTAALDLPA</sequence>
<protein>
    <submittedName>
        <fullName evidence="2">Uncharacterized protein</fullName>
    </submittedName>
</protein>
<dbReference type="RefSeq" id="WP_204004466.1">
    <property type="nucleotide sequence ID" value="NZ_BOPG01000051.1"/>
</dbReference>
<gene>
    <name evidence="2" type="ORF">Vau01_078470</name>
</gene>
<evidence type="ECO:0000313" key="3">
    <source>
        <dbReference type="Proteomes" id="UP000612585"/>
    </source>
</evidence>
<name>A0A8J3ZAE1_9ACTN</name>
<proteinExistence type="predicted"/>
<reference evidence="2" key="1">
    <citation type="submission" date="2021-01" db="EMBL/GenBank/DDBJ databases">
        <title>Whole genome shotgun sequence of Virgisporangium aurantiacum NBRC 16421.</title>
        <authorList>
            <person name="Komaki H."/>
            <person name="Tamura T."/>
        </authorList>
    </citation>
    <scope>NUCLEOTIDE SEQUENCE</scope>
    <source>
        <strain evidence="2">NBRC 16421</strain>
    </source>
</reference>
<evidence type="ECO:0000313" key="2">
    <source>
        <dbReference type="EMBL" id="GIJ60331.1"/>
    </source>
</evidence>